<organism evidence="2 3">
    <name type="scientific">Paractinoplanes deccanensis</name>
    <dbReference type="NCBI Taxonomy" id="113561"/>
    <lineage>
        <taxon>Bacteria</taxon>
        <taxon>Bacillati</taxon>
        <taxon>Actinomycetota</taxon>
        <taxon>Actinomycetes</taxon>
        <taxon>Micromonosporales</taxon>
        <taxon>Micromonosporaceae</taxon>
        <taxon>Paractinoplanes</taxon>
    </lineage>
</organism>
<dbReference type="EMBL" id="BOMI01000033">
    <property type="protein sequence ID" value="GID73269.1"/>
    <property type="molecule type" value="Genomic_DNA"/>
</dbReference>
<gene>
    <name evidence="2" type="ORF">Ade02nite_19100</name>
</gene>
<dbReference type="RefSeq" id="WP_203761198.1">
    <property type="nucleotide sequence ID" value="NZ_BAAABO010000029.1"/>
</dbReference>
<accession>A0ABQ3XZU4</accession>
<dbReference type="Proteomes" id="UP000609879">
    <property type="component" value="Unassembled WGS sequence"/>
</dbReference>
<evidence type="ECO:0000256" key="1">
    <source>
        <dbReference type="SAM" id="MobiDB-lite"/>
    </source>
</evidence>
<feature type="region of interest" description="Disordered" evidence="1">
    <location>
        <begin position="303"/>
        <end position="330"/>
    </location>
</feature>
<sequence length="404" mass="44310">MAIKTLQSRLTQVGVIRLGEQRVSQRGKKFPAKLDTLRFTSPSKQLIEAVAAAYGGQVKPWENNGGPQWEVVTGVKEVPVMVPPQRIDPNLEHWGNGFRDRMCDGEVEQMRQQPCLCAAAQLAGRPFGQRDVCKPTTRMSLMLAEIPSLGTWKLESRGWNAAAELPMLAASIESAPQPIPARLAVEVREKKLFDPSKSDDEAIESRVFMVPVLHFEWVTPAQAFGGELGSAARAALGAAANERHALEATKVESGRRKFTAEQYITMADDAKNVEQVRALWNDAKDDGVLTDEVKAVLNSKAAEFAPKQPEKTPPPAEKEQALASPSVPPTDDVVDAEVEPDADALWEQIVALAGDRGWDLKSVERQVCEFLKKPSDEANGFELTRFLEMASDSKYSPTAKPEEG</sequence>
<proteinExistence type="predicted"/>
<evidence type="ECO:0000313" key="2">
    <source>
        <dbReference type="EMBL" id="GID73269.1"/>
    </source>
</evidence>
<dbReference type="Pfam" id="PF18897">
    <property type="entry name" value="Gp3-like"/>
    <property type="match status" value="1"/>
</dbReference>
<protein>
    <submittedName>
        <fullName evidence="2">Uncharacterized protein</fullName>
    </submittedName>
</protein>
<name>A0ABQ3XZU4_9ACTN</name>
<keyword evidence="3" id="KW-1185">Reference proteome</keyword>
<evidence type="ECO:0000313" key="3">
    <source>
        <dbReference type="Proteomes" id="UP000609879"/>
    </source>
</evidence>
<dbReference type="InterPro" id="IPR043991">
    <property type="entry name" value="Gp3-like"/>
</dbReference>
<comment type="caution">
    <text evidence="2">The sequence shown here is derived from an EMBL/GenBank/DDBJ whole genome shotgun (WGS) entry which is preliminary data.</text>
</comment>
<reference evidence="2 3" key="1">
    <citation type="submission" date="2021-01" db="EMBL/GenBank/DDBJ databases">
        <title>Whole genome shotgun sequence of Actinoplanes deccanensis NBRC 13994.</title>
        <authorList>
            <person name="Komaki H."/>
            <person name="Tamura T."/>
        </authorList>
    </citation>
    <scope>NUCLEOTIDE SEQUENCE [LARGE SCALE GENOMIC DNA]</scope>
    <source>
        <strain evidence="2 3">NBRC 13994</strain>
    </source>
</reference>